<dbReference type="PANTHER" id="PTHR45527:SF1">
    <property type="entry name" value="FATTY ACID SYNTHASE"/>
    <property type="match status" value="1"/>
</dbReference>
<evidence type="ECO:0000313" key="4">
    <source>
        <dbReference type="EMBL" id="CAL4795726.1"/>
    </source>
</evidence>
<dbReference type="InterPro" id="IPR013766">
    <property type="entry name" value="Thioredoxin_domain"/>
</dbReference>
<dbReference type="Pfam" id="PF00501">
    <property type="entry name" value="AMP-binding"/>
    <property type="match status" value="1"/>
</dbReference>
<organism evidence="2">
    <name type="scientific">Cladocopium goreaui</name>
    <dbReference type="NCBI Taxonomy" id="2562237"/>
    <lineage>
        <taxon>Eukaryota</taxon>
        <taxon>Sar</taxon>
        <taxon>Alveolata</taxon>
        <taxon>Dinophyceae</taxon>
        <taxon>Suessiales</taxon>
        <taxon>Symbiodiniaceae</taxon>
        <taxon>Cladocopium</taxon>
    </lineage>
</organism>
<dbReference type="InterPro" id="IPR020845">
    <property type="entry name" value="AMP-binding_CS"/>
</dbReference>
<reference evidence="2" key="1">
    <citation type="submission" date="2022-10" db="EMBL/GenBank/DDBJ databases">
        <authorList>
            <person name="Chen Y."/>
            <person name="Dougan E. K."/>
            <person name="Chan C."/>
            <person name="Rhodes N."/>
            <person name="Thang M."/>
        </authorList>
    </citation>
    <scope>NUCLEOTIDE SEQUENCE</scope>
</reference>
<dbReference type="GO" id="GO:0005737">
    <property type="term" value="C:cytoplasm"/>
    <property type="evidence" value="ECO:0007669"/>
    <property type="project" value="TreeGrafter"/>
</dbReference>
<dbReference type="InterPro" id="IPR012336">
    <property type="entry name" value="Thioredoxin-like_fold"/>
</dbReference>
<proteinExistence type="predicted"/>
<dbReference type="Gene3D" id="2.30.38.10">
    <property type="entry name" value="Luciferase, Domain 3"/>
    <property type="match status" value="1"/>
</dbReference>
<evidence type="ECO:0000313" key="3">
    <source>
        <dbReference type="EMBL" id="CAL1161789.1"/>
    </source>
</evidence>
<dbReference type="PANTHER" id="PTHR45527">
    <property type="entry name" value="NONRIBOSOMAL PEPTIDE SYNTHETASE"/>
    <property type="match status" value="1"/>
</dbReference>
<dbReference type="AlphaFoldDB" id="A0A9P1GFH1"/>
<keyword evidence="5" id="KW-1185">Reference proteome</keyword>
<dbReference type="Pfam" id="PF13905">
    <property type="entry name" value="Thioredoxin_8"/>
    <property type="match status" value="1"/>
</dbReference>
<dbReference type="PROSITE" id="PS00455">
    <property type="entry name" value="AMP_BINDING"/>
    <property type="match status" value="1"/>
</dbReference>
<dbReference type="InterPro" id="IPR000873">
    <property type="entry name" value="AMP-dep_synth/lig_dom"/>
</dbReference>
<evidence type="ECO:0000259" key="1">
    <source>
        <dbReference type="PROSITE" id="PS51352"/>
    </source>
</evidence>
<dbReference type="GO" id="GO:0043041">
    <property type="term" value="P:amino acid activation for nonribosomal peptide biosynthetic process"/>
    <property type="evidence" value="ECO:0007669"/>
    <property type="project" value="TreeGrafter"/>
</dbReference>
<dbReference type="Gene3D" id="3.40.30.10">
    <property type="entry name" value="Glutaredoxin"/>
    <property type="match status" value="1"/>
</dbReference>
<dbReference type="EMBL" id="CAMXCT010004277">
    <property type="protein sequence ID" value="CAI4008414.1"/>
    <property type="molecule type" value="Genomic_DNA"/>
</dbReference>
<dbReference type="PROSITE" id="PS51352">
    <property type="entry name" value="THIOREDOXIN_2"/>
    <property type="match status" value="1"/>
</dbReference>
<dbReference type="NCBIfam" id="TIGR01733">
    <property type="entry name" value="AA-adenyl-dom"/>
    <property type="match status" value="1"/>
</dbReference>
<protein>
    <submittedName>
        <fullName evidence="4">Dimodular nonribosomal peptide synthase (Glycine--[glycyl-carrier protein] ligase) (L-threonine--[L-threonyl-carrier protein] ligase)</fullName>
    </submittedName>
</protein>
<dbReference type="CDD" id="cd02964">
    <property type="entry name" value="TryX_like_family"/>
    <property type="match status" value="1"/>
</dbReference>
<reference evidence="3" key="2">
    <citation type="submission" date="2024-04" db="EMBL/GenBank/DDBJ databases">
        <authorList>
            <person name="Chen Y."/>
            <person name="Shah S."/>
            <person name="Dougan E. K."/>
            <person name="Thang M."/>
            <person name="Chan C."/>
        </authorList>
    </citation>
    <scope>NUCLEOTIDE SEQUENCE [LARGE SCALE GENOMIC DNA]</scope>
</reference>
<dbReference type="EMBL" id="CAMXCT030004277">
    <property type="protein sequence ID" value="CAL4795726.1"/>
    <property type="molecule type" value="Genomic_DNA"/>
</dbReference>
<name>A0A9P1GFH1_9DINO</name>
<dbReference type="OrthoDB" id="446797at2759"/>
<dbReference type="SUPFAM" id="SSF52833">
    <property type="entry name" value="Thioredoxin-like"/>
    <property type="match status" value="1"/>
</dbReference>
<dbReference type="GO" id="GO:0016874">
    <property type="term" value="F:ligase activity"/>
    <property type="evidence" value="ECO:0007669"/>
    <property type="project" value="UniProtKB-KW"/>
</dbReference>
<dbReference type="Gene3D" id="3.40.50.980">
    <property type="match status" value="2"/>
</dbReference>
<comment type="caution">
    <text evidence="2">The sequence shown here is derived from an EMBL/GenBank/DDBJ whole genome shotgun (WGS) entry which is preliminary data.</text>
</comment>
<dbReference type="EMBL" id="CAMXCT020004277">
    <property type="protein sequence ID" value="CAL1161789.1"/>
    <property type="molecule type" value="Genomic_DNA"/>
</dbReference>
<evidence type="ECO:0000313" key="2">
    <source>
        <dbReference type="EMBL" id="CAI4008414.1"/>
    </source>
</evidence>
<feature type="domain" description="Thioredoxin" evidence="1">
    <location>
        <begin position="325"/>
        <end position="549"/>
    </location>
</feature>
<sequence>MVLDHPTRNGPAVESEVLEIEDEGDAPAVPYLLSHCELLLRVRRLAAVLRPRLDLDATVAVCLQRTPALVVALLGILFAGAAYLPLEPTHPGARLRFLLEDSQAACLVTCWCARRRNLMPEEKLIRVTAIDGRLLSPLPGDADATVAAAFLPEGRPERPAYLMYTSGSTGTPKGVLVPQRSVLNVLHSFHSMIGGGLQKLVATTTYCFDISVLEIFWPLCFGFSLFLASANTARNGAKLAGLLESQEVELLQGTPALWRSLVSAGYQGHGGLSAICGGEAFPPSLVEPLQHAAGRGLWNAYGPTEATIWATTYALSTSSQARLSVPIGLPLPNVHVALEAEADGTGELLVGGVQVALGYHHRPELTAVSFMEEDGIRVYRTGDLARLGEEGLEFLGRMDQQVKFRGFRIELGEIEADGSAGDVSGKVVALYFSAHWCPPCRGFTPALKQFYDVVKEKGENLEIIFVSADKSPAEFQEYFQNHHGDWLAVDFKAKKERDELSQHFRVEGIPSLIILDHKGKAIDSIEGRNDVASAKSPEDVMSTFAKWRKAAGDWRETAGTALGGSGAPAASDPAALRAARLAALEKRGA</sequence>
<gene>
    <name evidence="2" type="ORF">C1SCF055_LOCUS33861</name>
</gene>
<dbReference type="GO" id="GO:0044550">
    <property type="term" value="P:secondary metabolite biosynthetic process"/>
    <property type="evidence" value="ECO:0007669"/>
    <property type="project" value="TreeGrafter"/>
</dbReference>
<dbReference type="InterPro" id="IPR010071">
    <property type="entry name" value="AA_adenyl_dom"/>
</dbReference>
<dbReference type="GO" id="GO:0031177">
    <property type="term" value="F:phosphopantetheine binding"/>
    <property type="evidence" value="ECO:0007669"/>
    <property type="project" value="TreeGrafter"/>
</dbReference>
<accession>A0A9P1GFH1</accession>
<dbReference type="SUPFAM" id="SSF56801">
    <property type="entry name" value="Acetyl-CoA synthetase-like"/>
    <property type="match status" value="1"/>
</dbReference>
<dbReference type="InterPro" id="IPR036249">
    <property type="entry name" value="Thioredoxin-like_sf"/>
</dbReference>
<evidence type="ECO:0000313" key="5">
    <source>
        <dbReference type="Proteomes" id="UP001152797"/>
    </source>
</evidence>
<dbReference type="Proteomes" id="UP001152797">
    <property type="component" value="Unassembled WGS sequence"/>
</dbReference>
<keyword evidence="4" id="KW-0436">Ligase</keyword>